<feature type="domain" description="EAL" evidence="3">
    <location>
        <begin position="745"/>
        <end position="1000"/>
    </location>
</feature>
<dbReference type="SUPFAM" id="SSF141868">
    <property type="entry name" value="EAL domain-like"/>
    <property type="match status" value="1"/>
</dbReference>
<accession>A0A972J7M9</accession>
<dbReference type="Pfam" id="PF13185">
    <property type="entry name" value="GAF_2"/>
    <property type="match status" value="1"/>
</dbReference>
<dbReference type="PANTHER" id="PTHR44757">
    <property type="entry name" value="DIGUANYLATE CYCLASE DGCP"/>
    <property type="match status" value="1"/>
</dbReference>
<dbReference type="EMBL" id="WTVM01000015">
    <property type="protein sequence ID" value="NMG02154.1"/>
    <property type="molecule type" value="Genomic_DNA"/>
</dbReference>
<keyword evidence="1" id="KW-0812">Transmembrane</keyword>
<dbReference type="Pfam" id="PF00563">
    <property type="entry name" value="EAL"/>
    <property type="match status" value="1"/>
</dbReference>
<keyword evidence="1" id="KW-0472">Membrane</keyword>
<dbReference type="GO" id="GO:0006355">
    <property type="term" value="P:regulation of DNA-templated transcription"/>
    <property type="evidence" value="ECO:0007669"/>
    <property type="project" value="InterPro"/>
</dbReference>
<dbReference type="SUPFAM" id="SSF55073">
    <property type="entry name" value="Nucleotide cyclase"/>
    <property type="match status" value="1"/>
</dbReference>
<dbReference type="PROSITE" id="PS50883">
    <property type="entry name" value="EAL"/>
    <property type="match status" value="1"/>
</dbReference>
<dbReference type="PANTHER" id="PTHR44757:SF2">
    <property type="entry name" value="BIOFILM ARCHITECTURE MAINTENANCE PROTEIN MBAA"/>
    <property type="match status" value="1"/>
</dbReference>
<dbReference type="InterPro" id="IPR000160">
    <property type="entry name" value="GGDEF_dom"/>
</dbReference>
<sequence length="1023" mass="112355">MIRNFAGTFAEPHSLSLELDVSHGGWRTDLNYFKRELCRYVMRKALPKLRRGGLCSRDQRVMTLVAEQGEGGMHNVGRSDAPAEVLIRAHRAGVVLSALPFTMLVSLVLAGFLASTHWGVVESRVLLFWLGVVSLVNLARIVLALAYRKIMPQPEHSLPWERLSLFGALLAGVAWGAGAYLLFVEQSVAHQAMLAFVIAGLCAGAVATMSAHILSVAGFIVLATLPLLYRFAGSAQELATPMTVMLALFILMLLPTSARFYGNLNDMLRERYVRQCLQRRETARSAVLELVASGAPLKQVLERVVREAEEERPASRVGILLLDDGGRCLRVGAAPSLPEEYRQALDDLRPGADMGPCGVAAFEKRRFIAEDLSGHPDWVSGRQAVMHFGLAACWSEPVVATDGSVLGVLAVFHAQPHKPDEEELEWVENMSRLASIAIERGRASETTRLAALVYQNSSEAMIVTDARGRVLAVNAAFSEHTGWTSEAIIGSLAEALVFDVGNDQAAKALRSAVLANGRWQGELECRRLDGGAFPAWVTIDSIGGDDGRVSRRVILLSDMTEKKEADALIWSQANYDSLTGMPNRRLFVDRLLHAIKSARRDRHQVAVFVVDLDRFKAVNETLGHRHGDILLVEAARRLRACLRDSDTVARLAADEFAIAMGELPSVTVIGRICEEIISSFNRPFKLGDEEVFVSASIGISVFPDDATDAEALLGHAEQAMYAAKQGGRNRFSFFTRGMQEAALHRARMLKDLRHAVSHNQFSLHYQPIVDLADGRIRKAEALLRWQRPCGDMVDPAQFVPLAEESGLIHEIGAWVFREATERLRIWRARYDHRFQVSINKSPLELLAATREGMDVVEQLALSGLAGEGVAIEITEGVLVDPASNINDTLLRLRDAGVQVAIDDFGTGYSSLAYLKRFDIDYLKIDKSFIRNLEADASDLVLAEAIIVMAHKLGFKVIAEGVESEAQRDILCQIGCDYAQGYLFSRPVPADDFDLLLQRESALSGARLTTIEGGLAKRRQGGGS</sequence>
<evidence type="ECO:0000259" key="4">
    <source>
        <dbReference type="PROSITE" id="PS50887"/>
    </source>
</evidence>
<dbReference type="PROSITE" id="PS50112">
    <property type="entry name" value="PAS"/>
    <property type="match status" value="1"/>
</dbReference>
<dbReference type="InterPro" id="IPR043128">
    <property type="entry name" value="Rev_trsase/Diguanyl_cyclase"/>
</dbReference>
<dbReference type="CDD" id="cd00130">
    <property type="entry name" value="PAS"/>
    <property type="match status" value="1"/>
</dbReference>
<dbReference type="CDD" id="cd01948">
    <property type="entry name" value="EAL"/>
    <property type="match status" value="1"/>
</dbReference>
<dbReference type="AlphaFoldDB" id="A0A972J7M9"/>
<proteinExistence type="predicted"/>
<dbReference type="SUPFAM" id="SSF55781">
    <property type="entry name" value="GAF domain-like"/>
    <property type="match status" value="1"/>
</dbReference>
<dbReference type="PROSITE" id="PS50887">
    <property type="entry name" value="GGDEF"/>
    <property type="match status" value="1"/>
</dbReference>
<dbReference type="InterPro" id="IPR035965">
    <property type="entry name" value="PAS-like_dom_sf"/>
</dbReference>
<dbReference type="NCBIfam" id="TIGR00229">
    <property type="entry name" value="sensory_box"/>
    <property type="match status" value="1"/>
</dbReference>
<dbReference type="InterPro" id="IPR013767">
    <property type="entry name" value="PAS_fold"/>
</dbReference>
<name>A0A972J7M9_9RHOO</name>
<dbReference type="InterPro" id="IPR001633">
    <property type="entry name" value="EAL_dom"/>
</dbReference>
<feature type="domain" description="PAS" evidence="2">
    <location>
        <begin position="445"/>
        <end position="490"/>
    </location>
</feature>
<feature type="transmembrane region" description="Helical" evidence="1">
    <location>
        <begin position="188"/>
        <end position="206"/>
    </location>
</feature>
<evidence type="ECO:0000259" key="3">
    <source>
        <dbReference type="PROSITE" id="PS50883"/>
    </source>
</evidence>
<feature type="transmembrane region" description="Helical" evidence="1">
    <location>
        <begin position="126"/>
        <end position="147"/>
    </location>
</feature>
<dbReference type="NCBIfam" id="TIGR00254">
    <property type="entry name" value="GGDEF"/>
    <property type="match status" value="1"/>
</dbReference>
<dbReference type="Gene3D" id="3.20.20.450">
    <property type="entry name" value="EAL domain"/>
    <property type="match status" value="1"/>
</dbReference>
<dbReference type="InterPro" id="IPR052155">
    <property type="entry name" value="Biofilm_reg_signaling"/>
</dbReference>
<feature type="transmembrane region" description="Helical" evidence="1">
    <location>
        <begin position="238"/>
        <end position="261"/>
    </location>
</feature>
<dbReference type="Gene3D" id="3.30.450.20">
    <property type="entry name" value="PAS domain"/>
    <property type="match status" value="1"/>
</dbReference>
<feature type="domain" description="GGDEF" evidence="4">
    <location>
        <begin position="603"/>
        <end position="736"/>
    </location>
</feature>
<keyword evidence="1" id="KW-1133">Transmembrane helix</keyword>
<evidence type="ECO:0000259" key="2">
    <source>
        <dbReference type="PROSITE" id="PS50112"/>
    </source>
</evidence>
<dbReference type="InterPro" id="IPR000014">
    <property type="entry name" value="PAS"/>
</dbReference>
<evidence type="ECO:0000313" key="6">
    <source>
        <dbReference type="Proteomes" id="UP000599523"/>
    </source>
</evidence>
<keyword evidence="6" id="KW-1185">Reference proteome</keyword>
<dbReference type="SMART" id="SM00091">
    <property type="entry name" value="PAS"/>
    <property type="match status" value="1"/>
</dbReference>
<dbReference type="SUPFAM" id="SSF55785">
    <property type="entry name" value="PYP-like sensor domain (PAS domain)"/>
    <property type="match status" value="1"/>
</dbReference>
<organism evidence="5 6">
    <name type="scientific">Azoarcus taiwanensis</name>
    <dbReference type="NCBI Taxonomy" id="666964"/>
    <lineage>
        <taxon>Bacteria</taxon>
        <taxon>Pseudomonadati</taxon>
        <taxon>Pseudomonadota</taxon>
        <taxon>Betaproteobacteria</taxon>
        <taxon>Rhodocyclales</taxon>
        <taxon>Zoogloeaceae</taxon>
        <taxon>Azoarcus</taxon>
    </lineage>
</organism>
<dbReference type="SMART" id="SM00052">
    <property type="entry name" value="EAL"/>
    <property type="match status" value="1"/>
</dbReference>
<dbReference type="Gene3D" id="3.30.450.40">
    <property type="match status" value="1"/>
</dbReference>
<evidence type="ECO:0000256" key="1">
    <source>
        <dbReference type="SAM" id="Phobius"/>
    </source>
</evidence>
<gene>
    <name evidence="5" type="ORF">GPA21_04105</name>
</gene>
<dbReference type="CDD" id="cd01949">
    <property type="entry name" value="GGDEF"/>
    <property type="match status" value="1"/>
</dbReference>
<reference evidence="5" key="1">
    <citation type="submission" date="2019-12" db="EMBL/GenBank/DDBJ databases">
        <title>Comparative genomics gives insights into the taxonomy of the Azoarcus-Aromatoleum group and reveals separate origins of nif in the plant-associated Azoarcus and non-plant-associated Aromatoleum sub-groups.</title>
        <authorList>
            <person name="Lafos M."/>
            <person name="Maluk M."/>
            <person name="Batista M."/>
            <person name="Junghare M."/>
            <person name="Carmona M."/>
            <person name="Faoro H."/>
            <person name="Cruz L.M."/>
            <person name="Battistoni F."/>
            <person name="De Souza E."/>
            <person name="Pedrosa F."/>
            <person name="Chen W.-M."/>
            <person name="Poole P.S."/>
            <person name="Dixon R.A."/>
            <person name="James E.K."/>
        </authorList>
    </citation>
    <scope>NUCLEOTIDE SEQUENCE</scope>
    <source>
        <strain evidence="5">NSC3</strain>
    </source>
</reference>
<dbReference type="Gene3D" id="3.30.70.270">
    <property type="match status" value="1"/>
</dbReference>
<dbReference type="SMART" id="SM00267">
    <property type="entry name" value="GGDEF"/>
    <property type="match status" value="1"/>
</dbReference>
<dbReference type="Pfam" id="PF00989">
    <property type="entry name" value="PAS"/>
    <property type="match status" value="1"/>
</dbReference>
<feature type="transmembrane region" description="Helical" evidence="1">
    <location>
        <begin position="94"/>
        <end position="114"/>
    </location>
</feature>
<dbReference type="SMART" id="SM00065">
    <property type="entry name" value="GAF"/>
    <property type="match status" value="1"/>
</dbReference>
<protein>
    <submittedName>
        <fullName evidence="5">EAL domain-containing protein</fullName>
    </submittedName>
</protein>
<dbReference type="Proteomes" id="UP000599523">
    <property type="component" value="Unassembled WGS sequence"/>
</dbReference>
<dbReference type="InterPro" id="IPR003018">
    <property type="entry name" value="GAF"/>
</dbReference>
<evidence type="ECO:0000313" key="5">
    <source>
        <dbReference type="EMBL" id="NMG02154.1"/>
    </source>
</evidence>
<comment type="caution">
    <text evidence="5">The sequence shown here is derived from an EMBL/GenBank/DDBJ whole genome shotgun (WGS) entry which is preliminary data.</text>
</comment>
<dbReference type="InterPro" id="IPR029787">
    <property type="entry name" value="Nucleotide_cyclase"/>
</dbReference>
<feature type="transmembrane region" description="Helical" evidence="1">
    <location>
        <begin position="163"/>
        <end position="182"/>
    </location>
</feature>
<dbReference type="Pfam" id="PF00990">
    <property type="entry name" value="GGDEF"/>
    <property type="match status" value="1"/>
</dbReference>
<dbReference type="InterPro" id="IPR029016">
    <property type="entry name" value="GAF-like_dom_sf"/>
</dbReference>
<dbReference type="InterPro" id="IPR035919">
    <property type="entry name" value="EAL_sf"/>
</dbReference>